<gene>
    <name evidence="5" type="ORF">ABEB36_007629</name>
</gene>
<feature type="transmembrane region" description="Helical" evidence="4">
    <location>
        <begin position="119"/>
        <end position="137"/>
    </location>
</feature>
<dbReference type="EMBL" id="JBDJPC010000005">
    <property type="protein sequence ID" value="KAL1502493.1"/>
    <property type="molecule type" value="Genomic_DNA"/>
</dbReference>
<name>A0ABD1EV84_HYPHA</name>
<evidence type="ECO:0000313" key="6">
    <source>
        <dbReference type="Proteomes" id="UP001566132"/>
    </source>
</evidence>
<evidence type="ECO:0000256" key="2">
    <source>
        <dbReference type="ARBA" id="ARBA00017835"/>
    </source>
</evidence>
<proteinExistence type="inferred from homology"/>
<keyword evidence="4" id="KW-0812">Transmembrane</keyword>
<evidence type="ECO:0000256" key="4">
    <source>
        <dbReference type="SAM" id="Phobius"/>
    </source>
</evidence>
<dbReference type="Proteomes" id="UP001566132">
    <property type="component" value="Unassembled WGS sequence"/>
</dbReference>
<feature type="transmembrane region" description="Helical" evidence="4">
    <location>
        <begin position="85"/>
        <end position="107"/>
    </location>
</feature>
<comment type="caution">
    <text evidence="5">The sequence shown here is derived from an EMBL/GenBank/DDBJ whole genome shotgun (WGS) entry which is preliminary data.</text>
</comment>
<accession>A0ABD1EV84</accession>
<dbReference type="InterPro" id="IPR019560">
    <property type="entry name" value="Mitochondrial_18_kDa_protein"/>
</dbReference>
<keyword evidence="4" id="KW-0472">Membrane</keyword>
<dbReference type="AlphaFoldDB" id="A0ABD1EV84"/>
<evidence type="ECO:0000313" key="5">
    <source>
        <dbReference type="EMBL" id="KAL1502493.1"/>
    </source>
</evidence>
<protein>
    <recommendedName>
        <fullName evidence="2">Mitochondrial fission process protein 1</fullName>
    </recommendedName>
    <alternativeName>
        <fullName evidence="3">Mitochondrial 18 kDa protein</fullName>
    </alternativeName>
</protein>
<sequence>MAESKNVDLYRDTPIRYLGYANEVGEAFRSIIGTKWVNVSYGIATLYVLADTTHKSVESYKVNVNEVNHKTKVAYTAVDTLTWQLLASVAIPGFTINRICALSSFLLKKTEYLPKNTRKWVVTVLGLTAIPFIIKPIDKLVDLTLDQSLRKLKPQ</sequence>
<reference evidence="5 6" key="1">
    <citation type="submission" date="2024-05" db="EMBL/GenBank/DDBJ databases">
        <title>Genetic variation in Jamaican populations of the coffee berry borer (Hypothenemus hampei).</title>
        <authorList>
            <person name="Errbii M."/>
            <person name="Myrie A."/>
        </authorList>
    </citation>
    <scope>NUCLEOTIDE SEQUENCE [LARGE SCALE GENOMIC DNA]</scope>
    <source>
        <strain evidence="5">JA-Hopewell-2020-01-JO</strain>
        <tissue evidence="5">Whole body</tissue>
    </source>
</reference>
<keyword evidence="4" id="KW-1133">Transmembrane helix</keyword>
<evidence type="ECO:0000256" key="3">
    <source>
        <dbReference type="ARBA" id="ARBA00029631"/>
    </source>
</evidence>
<keyword evidence="6" id="KW-1185">Reference proteome</keyword>
<dbReference type="PANTHER" id="PTHR11001">
    <property type="entry name" value="MITOCHONDRIAL FISSION PROCESS PROTEIN 1"/>
    <property type="match status" value="1"/>
</dbReference>
<dbReference type="Pfam" id="PF10558">
    <property type="entry name" value="MTP18"/>
    <property type="match status" value="1"/>
</dbReference>
<comment type="similarity">
    <text evidence="1">Belongs to the MTFP1 family.</text>
</comment>
<organism evidence="5 6">
    <name type="scientific">Hypothenemus hampei</name>
    <name type="common">Coffee berry borer</name>
    <dbReference type="NCBI Taxonomy" id="57062"/>
    <lineage>
        <taxon>Eukaryota</taxon>
        <taxon>Metazoa</taxon>
        <taxon>Ecdysozoa</taxon>
        <taxon>Arthropoda</taxon>
        <taxon>Hexapoda</taxon>
        <taxon>Insecta</taxon>
        <taxon>Pterygota</taxon>
        <taxon>Neoptera</taxon>
        <taxon>Endopterygota</taxon>
        <taxon>Coleoptera</taxon>
        <taxon>Polyphaga</taxon>
        <taxon>Cucujiformia</taxon>
        <taxon>Curculionidae</taxon>
        <taxon>Scolytinae</taxon>
        <taxon>Hypothenemus</taxon>
    </lineage>
</organism>
<dbReference type="PANTHER" id="PTHR11001:SF2">
    <property type="entry name" value="MITOCHONDRIAL FISSION PROCESS PROTEIN 1"/>
    <property type="match status" value="1"/>
</dbReference>
<evidence type="ECO:0000256" key="1">
    <source>
        <dbReference type="ARBA" id="ARBA00009224"/>
    </source>
</evidence>